<dbReference type="Pfam" id="PF03221">
    <property type="entry name" value="HTH_Tnp_Tc5"/>
    <property type="match status" value="1"/>
</dbReference>
<evidence type="ECO:0000259" key="3">
    <source>
        <dbReference type="PROSITE" id="PS51253"/>
    </source>
</evidence>
<evidence type="ECO:0000256" key="1">
    <source>
        <dbReference type="ARBA" id="ARBA00023125"/>
    </source>
</evidence>
<dbReference type="AlphaFoldDB" id="A0A069DV30"/>
<sequence>MKLKSYSIEFKLKVIEYAEEKGNHAAGREFQVDRKSIRTWRKSKDKLLDLSAGSVSGATRKRLKGGGRKVHDANFEKILLEWVYAVASEGRKIRAPVLIAHAQELQLNHKEAKGLNFSNGWLEKFINRNKLQSLMSSEQSSNVNHTLSRGQQKPPSHLNESVDVRSNSMVGIVQNIPSFDHKSEALPAQQDDEILSKNNTSFTKGLVTIHGEDNRTVNCNPSLLITTEDSTPNCREHDHEQPPVFILDD</sequence>
<proteinExistence type="evidence at transcript level"/>
<evidence type="ECO:0000313" key="4">
    <source>
        <dbReference type="EMBL" id="JAC85164.1"/>
    </source>
</evidence>
<feature type="compositionally biased region" description="Polar residues" evidence="2">
    <location>
        <begin position="136"/>
        <end position="154"/>
    </location>
</feature>
<evidence type="ECO:0000256" key="2">
    <source>
        <dbReference type="SAM" id="MobiDB-lite"/>
    </source>
</evidence>
<dbReference type="Gene3D" id="1.10.10.60">
    <property type="entry name" value="Homeodomain-like"/>
    <property type="match status" value="2"/>
</dbReference>
<name>A0A069DV30_9CNID</name>
<dbReference type="InterPro" id="IPR018586">
    <property type="entry name" value="Brinker_DNA-bd"/>
</dbReference>
<dbReference type="InterPro" id="IPR006600">
    <property type="entry name" value="HTH_CenpB_DNA-bd_dom"/>
</dbReference>
<protein>
    <submittedName>
        <fullName evidence="4">Putative transposase</fullName>
    </submittedName>
</protein>
<dbReference type="InterPro" id="IPR009057">
    <property type="entry name" value="Homeodomain-like_sf"/>
</dbReference>
<reference evidence="4" key="1">
    <citation type="journal article" date="2014" name="PLoS Genet.">
        <title>Differential Responses to Wnt and PCP Disruption Predict Expression and Developmental Function of Conserved and Novel Genes in a Cnidarian.</title>
        <authorList>
            <person name="Lapebie P."/>
            <person name="Ruggiero A."/>
            <person name="Barreau C."/>
            <person name="Chevalier S."/>
            <person name="Chang P."/>
            <person name="Dru P."/>
            <person name="Houliston E."/>
            <person name="Momose T."/>
        </authorList>
    </citation>
    <scope>NUCLEOTIDE SEQUENCE</scope>
</reference>
<dbReference type="Pfam" id="PF09607">
    <property type="entry name" value="BrkDBD"/>
    <property type="match status" value="1"/>
</dbReference>
<accession>A0A069DV30</accession>
<keyword evidence="1" id="KW-0238">DNA-binding</keyword>
<dbReference type="GO" id="GO:0003677">
    <property type="term" value="F:DNA binding"/>
    <property type="evidence" value="ECO:0007669"/>
    <property type="project" value="UniProtKB-KW"/>
</dbReference>
<organism evidence="4">
    <name type="scientific">Clytia hemisphaerica</name>
    <dbReference type="NCBI Taxonomy" id="252671"/>
    <lineage>
        <taxon>Eukaryota</taxon>
        <taxon>Metazoa</taxon>
        <taxon>Cnidaria</taxon>
        <taxon>Hydrozoa</taxon>
        <taxon>Hydroidolina</taxon>
        <taxon>Leptothecata</taxon>
        <taxon>Obeliida</taxon>
        <taxon>Clytiidae</taxon>
        <taxon>Clytia</taxon>
    </lineage>
</organism>
<dbReference type="SUPFAM" id="SSF46689">
    <property type="entry name" value="Homeodomain-like"/>
    <property type="match status" value="2"/>
</dbReference>
<feature type="domain" description="HTH CENPB-type" evidence="3">
    <location>
        <begin position="63"/>
        <end position="135"/>
    </location>
</feature>
<feature type="region of interest" description="Disordered" evidence="2">
    <location>
        <begin position="136"/>
        <end position="161"/>
    </location>
</feature>
<feature type="region of interest" description="Disordered" evidence="2">
    <location>
        <begin position="230"/>
        <end position="249"/>
    </location>
</feature>
<dbReference type="EMBL" id="GBGP01000019">
    <property type="protein sequence ID" value="JAC85164.1"/>
    <property type="molecule type" value="mRNA"/>
</dbReference>
<dbReference type="PROSITE" id="PS51253">
    <property type="entry name" value="HTH_CENPB"/>
    <property type="match status" value="1"/>
</dbReference>